<dbReference type="Pfam" id="PF26575">
    <property type="entry name" value="HHO5_N"/>
    <property type="match status" value="1"/>
</dbReference>
<evidence type="ECO:0000256" key="5">
    <source>
        <dbReference type="ARBA" id="ARBA00023242"/>
    </source>
</evidence>
<dbReference type="InterPro" id="IPR006447">
    <property type="entry name" value="Myb_dom_plants"/>
</dbReference>
<dbReference type="InterPro" id="IPR044787">
    <property type="entry name" value="HHO5-like"/>
</dbReference>
<organism evidence="8 9">
    <name type="scientific">Spirodela intermedia</name>
    <name type="common">Intermediate duckweed</name>
    <dbReference type="NCBI Taxonomy" id="51605"/>
    <lineage>
        <taxon>Eukaryota</taxon>
        <taxon>Viridiplantae</taxon>
        <taxon>Streptophyta</taxon>
        <taxon>Embryophyta</taxon>
        <taxon>Tracheophyta</taxon>
        <taxon>Spermatophyta</taxon>
        <taxon>Magnoliopsida</taxon>
        <taxon>Liliopsida</taxon>
        <taxon>Araceae</taxon>
        <taxon>Lemnoideae</taxon>
        <taxon>Spirodela</taxon>
    </lineage>
</organism>
<evidence type="ECO:0000256" key="4">
    <source>
        <dbReference type="ARBA" id="ARBA00023163"/>
    </source>
</evidence>
<accession>A0A7I8LJW3</accession>
<keyword evidence="9" id="KW-1185">Reference proteome</keyword>
<dbReference type="Pfam" id="PF00249">
    <property type="entry name" value="Myb_DNA-binding"/>
    <property type="match status" value="1"/>
</dbReference>
<evidence type="ECO:0000313" key="8">
    <source>
        <dbReference type="EMBL" id="CAA7410371.1"/>
    </source>
</evidence>
<proteinExistence type="predicted"/>
<dbReference type="EMBL" id="LR746280">
    <property type="protein sequence ID" value="CAA7410371.1"/>
    <property type="molecule type" value="Genomic_DNA"/>
</dbReference>
<comment type="subcellular location">
    <subcellularLocation>
        <location evidence="1">Nucleus</location>
    </subcellularLocation>
</comment>
<dbReference type="FunFam" id="1.10.10.60:FF:000007">
    <property type="entry name" value="Two-component response regulator"/>
    <property type="match status" value="1"/>
</dbReference>
<evidence type="ECO:0000256" key="1">
    <source>
        <dbReference type="ARBA" id="ARBA00004123"/>
    </source>
</evidence>
<dbReference type="PROSITE" id="PS51294">
    <property type="entry name" value="HTH_MYB"/>
    <property type="match status" value="1"/>
</dbReference>
<dbReference type="InterPro" id="IPR009057">
    <property type="entry name" value="Homeodomain-like_sf"/>
</dbReference>
<evidence type="ECO:0000313" key="9">
    <source>
        <dbReference type="Proteomes" id="UP000663760"/>
    </source>
</evidence>
<dbReference type="NCBIfam" id="TIGR01557">
    <property type="entry name" value="myb_SHAQKYF"/>
    <property type="match status" value="1"/>
</dbReference>
<dbReference type="AlphaFoldDB" id="A0A7I8LJW3"/>
<dbReference type="GO" id="GO:0005634">
    <property type="term" value="C:nucleus"/>
    <property type="evidence" value="ECO:0007669"/>
    <property type="project" value="UniProtKB-SubCell"/>
</dbReference>
<evidence type="ECO:0000259" key="7">
    <source>
        <dbReference type="PROSITE" id="PS51294"/>
    </source>
</evidence>
<dbReference type="GO" id="GO:0003700">
    <property type="term" value="F:DNA-binding transcription factor activity"/>
    <property type="evidence" value="ECO:0007669"/>
    <property type="project" value="InterPro"/>
</dbReference>
<gene>
    <name evidence="8" type="ORF">SI8410_17021049</name>
</gene>
<keyword evidence="3" id="KW-0238">DNA-binding</keyword>
<keyword evidence="2" id="KW-0805">Transcription regulation</keyword>
<dbReference type="InterPro" id="IPR058673">
    <property type="entry name" value="HHO5-like_N"/>
</dbReference>
<keyword evidence="5" id="KW-0539">Nucleus</keyword>
<evidence type="ECO:0000256" key="3">
    <source>
        <dbReference type="ARBA" id="ARBA00023125"/>
    </source>
</evidence>
<evidence type="ECO:0000256" key="2">
    <source>
        <dbReference type="ARBA" id="ARBA00023015"/>
    </source>
</evidence>
<dbReference type="PANTHER" id="PTHR31003:SF16">
    <property type="entry name" value="TRANSCRIPTION FACTOR HHO2"/>
    <property type="match status" value="1"/>
</dbReference>
<dbReference type="InterPro" id="IPR017930">
    <property type="entry name" value="Myb_dom"/>
</dbReference>
<dbReference type="Gene3D" id="1.10.10.60">
    <property type="entry name" value="Homeodomain-like"/>
    <property type="match status" value="1"/>
</dbReference>
<feature type="domain" description="HTH myb-type" evidence="7">
    <location>
        <begin position="205"/>
        <end position="265"/>
    </location>
</feature>
<dbReference type="InterPro" id="IPR001005">
    <property type="entry name" value="SANT/Myb"/>
</dbReference>
<reference evidence="8" key="1">
    <citation type="submission" date="2020-02" db="EMBL/GenBank/DDBJ databases">
        <authorList>
            <person name="Scholz U."/>
            <person name="Mascher M."/>
            <person name="Fiebig A."/>
        </authorList>
    </citation>
    <scope>NUCLEOTIDE SEQUENCE</scope>
</reference>
<dbReference type="PANTHER" id="PTHR31003">
    <property type="entry name" value="MYB FAMILY TRANSCRIPTION FACTOR"/>
    <property type="match status" value="1"/>
</dbReference>
<sequence>MDLGSIFSKAEEKERSYQDYLYALQEERKKIQVFHRELPLSLHLVTYAIESCRRQIAAELFPPRADFRSGHEDEELISDGAPALEEFIPMKLNSSTPEVDDEESGDTAMRKRDWLKSVQLWTPHPSEKDDKAPWMPVSGKENKSTITFLTFLSQKRPFQEPVVLSVDTQPVPASSPPPQTASSTSETRGMRGSSSSGADEKRPQTHRKTRRCWSQELHHRFLDALHQLGGTEVATPKRIREIMKEDGLTNDEVKSHLQKYRLHSRRPCHTSQGNSGNAQHQQVVFVGGIWVPSSDYTATIAAATERRPTAKQAAAGP</sequence>
<keyword evidence="4" id="KW-0804">Transcription</keyword>
<dbReference type="GO" id="GO:0003677">
    <property type="term" value="F:DNA binding"/>
    <property type="evidence" value="ECO:0007669"/>
    <property type="project" value="UniProtKB-KW"/>
</dbReference>
<evidence type="ECO:0000256" key="6">
    <source>
        <dbReference type="SAM" id="MobiDB-lite"/>
    </source>
</evidence>
<dbReference type="SUPFAM" id="SSF46689">
    <property type="entry name" value="Homeodomain-like"/>
    <property type="match status" value="1"/>
</dbReference>
<dbReference type="OrthoDB" id="1908613at2759"/>
<name>A0A7I8LJW3_SPIIN</name>
<dbReference type="Proteomes" id="UP000663760">
    <property type="component" value="Chromosome 17"/>
</dbReference>
<feature type="region of interest" description="Disordered" evidence="6">
    <location>
        <begin position="167"/>
        <end position="212"/>
    </location>
</feature>
<protein>
    <recommendedName>
        <fullName evidence="7">HTH myb-type domain-containing protein</fullName>
    </recommendedName>
</protein>